<dbReference type="AlphaFoldDB" id="A0A0C2ZU16"/>
<dbReference type="EMBL" id="KN822025">
    <property type="protein sequence ID" value="KIM64998.1"/>
    <property type="molecule type" value="Genomic_DNA"/>
</dbReference>
<reference evidence="1 2" key="1">
    <citation type="submission" date="2014-04" db="EMBL/GenBank/DDBJ databases">
        <authorList>
            <consortium name="DOE Joint Genome Institute"/>
            <person name="Kuo A."/>
            <person name="Kohler A."/>
            <person name="Nagy L.G."/>
            <person name="Floudas D."/>
            <person name="Copeland A."/>
            <person name="Barry K.W."/>
            <person name="Cichocki N."/>
            <person name="Veneault-Fourrey C."/>
            <person name="LaButti K."/>
            <person name="Lindquist E.A."/>
            <person name="Lipzen A."/>
            <person name="Lundell T."/>
            <person name="Morin E."/>
            <person name="Murat C."/>
            <person name="Sun H."/>
            <person name="Tunlid A."/>
            <person name="Henrissat B."/>
            <person name="Grigoriev I.V."/>
            <person name="Hibbett D.S."/>
            <person name="Martin F."/>
            <person name="Nordberg H.P."/>
            <person name="Cantor M.N."/>
            <person name="Hua S.X."/>
        </authorList>
    </citation>
    <scope>NUCLEOTIDE SEQUENCE [LARGE SCALE GENOMIC DNA]</scope>
    <source>
        <strain evidence="1 2">Foug A</strain>
    </source>
</reference>
<sequence>MRARALDESEMMEEYGYSGLDQVLGDEDAHVSGDEDALETYTAQASIGEINKGVTNHKNLESSDTTLLVFGNGDGGGGALPKMLENLRRARAAANNYRDLPPVSMGTDSLAGASQTLARDPGFFQGLGAFVDWQPLIIVNCTAVARSLPVACLDKKTNVRVHEWNAQ</sequence>
<reference evidence="2" key="2">
    <citation type="submission" date="2015-01" db="EMBL/GenBank/DDBJ databases">
        <title>Evolutionary Origins and Diversification of the Mycorrhizal Mutualists.</title>
        <authorList>
            <consortium name="DOE Joint Genome Institute"/>
            <consortium name="Mycorrhizal Genomics Consortium"/>
            <person name="Kohler A."/>
            <person name="Kuo A."/>
            <person name="Nagy L.G."/>
            <person name="Floudas D."/>
            <person name="Copeland A."/>
            <person name="Barry K.W."/>
            <person name="Cichocki N."/>
            <person name="Veneault-Fourrey C."/>
            <person name="LaButti K."/>
            <person name="Lindquist E.A."/>
            <person name="Lipzen A."/>
            <person name="Lundell T."/>
            <person name="Morin E."/>
            <person name="Murat C."/>
            <person name="Riley R."/>
            <person name="Ohm R."/>
            <person name="Sun H."/>
            <person name="Tunlid A."/>
            <person name="Henrissat B."/>
            <person name="Grigoriev I.V."/>
            <person name="Hibbett D.S."/>
            <person name="Martin F."/>
        </authorList>
    </citation>
    <scope>NUCLEOTIDE SEQUENCE [LARGE SCALE GENOMIC DNA]</scope>
    <source>
        <strain evidence="2">Foug A</strain>
    </source>
</reference>
<dbReference type="Proteomes" id="UP000053989">
    <property type="component" value="Unassembled WGS sequence"/>
</dbReference>
<keyword evidence="1" id="KW-0378">Hydrolase</keyword>
<dbReference type="OrthoDB" id="3058119at2759"/>
<evidence type="ECO:0000313" key="1">
    <source>
        <dbReference type="EMBL" id="KIM64998.1"/>
    </source>
</evidence>
<keyword evidence="2" id="KW-1185">Reference proteome</keyword>
<dbReference type="InParanoid" id="A0A0C2ZU16"/>
<gene>
    <name evidence="1" type="ORF">SCLCIDRAFT_23100</name>
</gene>
<dbReference type="HOGENOM" id="CLU_1595519_0_0_1"/>
<name>A0A0C2ZU16_9AGAM</name>
<accession>A0A0C2ZU16</accession>
<dbReference type="GO" id="GO:0016787">
    <property type="term" value="F:hydrolase activity"/>
    <property type="evidence" value="ECO:0007669"/>
    <property type="project" value="UniProtKB-KW"/>
</dbReference>
<dbReference type="STRING" id="1036808.A0A0C2ZU16"/>
<protein>
    <submittedName>
        <fullName evidence="1">Glycoside hydrolase family 38 protein</fullName>
    </submittedName>
</protein>
<evidence type="ECO:0000313" key="2">
    <source>
        <dbReference type="Proteomes" id="UP000053989"/>
    </source>
</evidence>
<organism evidence="1 2">
    <name type="scientific">Scleroderma citrinum Foug A</name>
    <dbReference type="NCBI Taxonomy" id="1036808"/>
    <lineage>
        <taxon>Eukaryota</taxon>
        <taxon>Fungi</taxon>
        <taxon>Dikarya</taxon>
        <taxon>Basidiomycota</taxon>
        <taxon>Agaricomycotina</taxon>
        <taxon>Agaricomycetes</taxon>
        <taxon>Agaricomycetidae</taxon>
        <taxon>Boletales</taxon>
        <taxon>Sclerodermatineae</taxon>
        <taxon>Sclerodermataceae</taxon>
        <taxon>Scleroderma</taxon>
    </lineage>
</organism>
<proteinExistence type="predicted"/>